<evidence type="ECO:0000313" key="5">
    <source>
        <dbReference type="Proteomes" id="UP001152797"/>
    </source>
</evidence>
<gene>
    <name evidence="2" type="ORF">C1SCF055_LOCUS22801</name>
    <name evidence="3" type="ORF">C1SCF055_LOCUS38048</name>
</gene>
<evidence type="ECO:0000313" key="3">
    <source>
        <dbReference type="EMBL" id="CAI4013043.1"/>
    </source>
</evidence>
<evidence type="ECO:0000313" key="2">
    <source>
        <dbReference type="EMBL" id="CAI3996309.1"/>
    </source>
</evidence>
<proteinExistence type="predicted"/>
<dbReference type="EMBL" id="CAMXCT030002190">
    <property type="protein sequence ID" value="CAL4783621.1"/>
    <property type="molecule type" value="Genomic_DNA"/>
</dbReference>
<evidence type="ECO:0000313" key="4">
    <source>
        <dbReference type="EMBL" id="CAL1149684.1"/>
    </source>
</evidence>
<dbReference type="EMBL" id="CAMXCT030005680">
    <property type="protein sequence ID" value="CAL4800355.1"/>
    <property type="molecule type" value="Genomic_DNA"/>
</dbReference>
<reference evidence="4" key="2">
    <citation type="submission" date="2024-04" db="EMBL/GenBank/DDBJ databases">
        <authorList>
            <person name="Chen Y."/>
            <person name="Shah S."/>
            <person name="Dougan E. K."/>
            <person name="Thang M."/>
            <person name="Chan C."/>
        </authorList>
    </citation>
    <scope>NUCLEOTIDE SEQUENCE [LARGE SCALE GENOMIC DNA]</scope>
</reference>
<accession>A0A9P1CR93</accession>
<dbReference type="EMBL" id="CAMXCT020002190">
    <property type="protein sequence ID" value="CAL1149684.1"/>
    <property type="molecule type" value="Genomic_DNA"/>
</dbReference>
<feature type="region of interest" description="Disordered" evidence="1">
    <location>
        <begin position="126"/>
        <end position="157"/>
    </location>
</feature>
<protein>
    <submittedName>
        <fullName evidence="2">Uncharacterized protein</fullName>
    </submittedName>
</protein>
<dbReference type="Proteomes" id="UP001152797">
    <property type="component" value="Unassembled WGS sequence"/>
</dbReference>
<evidence type="ECO:0000256" key="1">
    <source>
        <dbReference type="SAM" id="MobiDB-lite"/>
    </source>
</evidence>
<dbReference type="EMBL" id="CAMXCT010005680">
    <property type="protein sequence ID" value="CAI4013043.1"/>
    <property type="molecule type" value="Genomic_DNA"/>
</dbReference>
<dbReference type="EMBL" id="CAMXCT010002190">
    <property type="protein sequence ID" value="CAI3996309.1"/>
    <property type="molecule type" value="Genomic_DNA"/>
</dbReference>
<feature type="compositionally biased region" description="Basic and acidic residues" evidence="1">
    <location>
        <begin position="130"/>
        <end position="148"/>
    </location>
</feature>
<sequence length="482" mass="54023">MKAGEPFDWERINFVLELRGTTVENFVAESQDKSRSALAKSLEAAFLAWEEQLKGDQAMFDAEAIRSERESAKNRAKLVKQLEECHDRAWRTVQGFMEKNMQIFQARSVQADSTIMPQVFSWIDGTIDENDTKTDPDTKDEEKIKRDDEEGDQDAEDAEVCDVRYQLEKALGLKERGLRVRPITWVFDPATVYGSRDGCLSGLACISKDATNIFKSSKAMKSGVVHDVHMLPRTEFYKPPASSPTKSSLPHLGRALTDIQEWKQVAAGTDIVKKSLAAFTVPTVATTIVVDGMAYDGFPALAALEEICEGKTLISASVMLDKPAEELGARLSNQIYESCRAGRLELQNFPNFEPTIAALKAGSARRECGDYKVCRQQGTKLVVLESLASKFLETETLADRASDLIKAHNKTYNPDGDFMASERTEATEVRERPTKRIKLEPTAERLTKTDLQKLEDPQFVFKLFTLELAPLSKQEVRIFRNS</sequence>
<organism evidence="2">
    <name type="scientific">Cladocopium goreaui</name>
    <dbReference type="NCBI Taxonomy" id="2562237"/>
    <lineage>
        <taxon>Eukaryota</taxon>
        <taxon>Sar</taxon>
        <taxon>Alveolata</taxon>
        <taxon>Dinophyceae</taxon>
        <taxon>Suessiales</taxon>
        <taxon>Symbiodiniaceae</taxon>
        <taxon>Cladocopium</taxon>
    </lineage>
</organism>
<reference evidence="2" key="1">
    <citation type="submission" date="2022-10" db="EMBL/GenBank/DDBJ databases">
        <authorList>
            <person name="Chen Y."/>
            <person name="Dougan E. K."/>
            <person name="Chan C."/>
            <person name="Rhodes N."/>
            <person name="Thang M."/>
        </authorList>
    </citation>
    <scope>NUCLEOTIDE SEQUENCE</scope>
</reference>
<dbReference type="EMBL" id="CAMXCT020005680">
    <property type="protein sequence ID" value="CAL1166418.1"/>
    <property type="molecule type" value="Genomic_DNA"/>
</dbReference>
<comment type="caution">
    <text evidence="2">The sequence shown here is derived from an EMBL/GenBank/DDBJ whole genome shotgun (WGS) entry which is preliminary data.</text>
</comment>
<name>A0A9P1CR93_9DINO</name>
<dbReference type="AlphaFoldDB" id="A0A9P1CR93"/>
<keyword evidence="5" id="KW-1185">Reference proteome</keyword>